<dbReference type="KEGG" id="ncu:F0U83_00570"/>
<sequence>MFANLLRSFVLVSGLSLASTALAANDPLNSPMWDYLRKIFIGEASYRFDDNIKVSVPPFAEDPTQVPIAVDASALSDQGIEKIVVWADLNPIQHVYTYYPLTGVRPSVSLRIKVQQATPIRAAVLLKSGIWHIGGALLDAAGGGCTTPSVANASPYWESHLGEISAKRFQREALGRYKIKVIHPMDTGLVDAIPEFYLQQLELRTAGGEALVRMELSQPVSENPVFTFDVLNTQESHYLWLRDNSGNEFEQPLGEAL</sequence>
<evidence type="ECO:0000313" key="4">
    <source>
        <dbReference type="EMBL" id="QEQ98268.1"/>
    </source>
</evidence>
<feature type="signal peptide" evidence="1">
    <location>
        <begin position="1"/>
        <end position="23"/>
    </location>
</feature>
<accession>A0A5P1RF56</accession>
<organism evidence="4 5">
    <name type="scientific">Neptunomonas concharum</name>
    <dbReference type="NCBI Taxonomy" id="1031538"/>
    <lineage>
        <taxon>Bacteria</taxon>
        <taxon>Pseudomonadati</taxon>
        <taxon>Pseudomonadota</taxon>
        <taxon>Gammaproteobacteria</taxon>
        <taxon>Oceanospirillales</taxon>
        <taxon>Oceanospirillaceae</taxon>
        <taxon>Neptunomonas</taxon>
    </lineage>
</organism>
<dbReference type="InterPro" id="IPR032711">
    <property type="entry name" value="SoxY"/>
</dbReference>
<dbReference type="InterPro" id="IPR030831">
    <property type="entry name" value="Fuse-rel_SoxYZ"/>
</dbReference>
<dbReference type="Gene3D" id="2.60.40.10">
    <property type="entry name" value="Immunoglobulins"/>
    <property type="match status" value="1"/>
</dbReference>
<feature type="domain" description="Sulphur oxidation protein SoxZ" evidence="2">
    <location>
        <begin position="176"/>
        <end position="251"/>
    </location>
</feature>
<gene>
    <name evidence="4" type="ORF">F0U83_00570</name>
</gene>
<keyword evidence="1" id="KW-0732">Signal</keyword>
<protein>
    <submittedName>
        <fullName evidence="4">Quinoprotein dehydrogenase-associated SoxYZ-like carrier</fullName>
    </submittedName>
</protein>
<dbReference type="EMBL" id="CP043869">
    <property type="protein sequence ID" value="QEQ98268.1"/>
    <property type="molecule type" value="Genomic_DNA"/>
</dbReference>
<reference evidence="4 5" key="1">
    <citation type="journal article" date="2019" name="Biochem. Eng. J.">
        <title>Metabolic engineering of the marine bacteria Neptunomonas concharum for the production of acetoin and meso-2,3-butanediol from acetate.</title>
        <authorList>
            <person name="Li W."/>
            <person name="Pu N."/>
            <person name="Liu C.-X."/>
            <person name="Yuan Q.-P."/>
            <person name="Li Z.-J."/>
        </authorList>
    </citation>
    <scope>NUCLEOTIDE SEQUENCE [LARGE SCALE GENOMIC DNA]</scope>
    <source>
        <strain evidence="4 5">JCM17730</strain>
    </source>
</reference>
<dbReference type="Proteomes" id="UP000324760">
    <property type="component" value="Chromosome"/>
</dbReference>
<name>A0A5P1RF56_9GAMM</name>
<evidence type="ECO:0000259" key="3">
    <source>
        <dbReference type="Pfam" id="PF13501"/>
    </source>
</evidence>
<dbReference type="NCBIfam" id="TIGR04557">
    <property type="entry name" value="fuse_rel_SoxYZ"/>
    <property type="match status" value="1"/>
</dbReference>
<dbReference type="Pfam" id="PF13501">
    <property type="entry name" value="SoxY"/>
    <property type="match status" value="1"/>
</dbReference>
<evidence type="ECO:0000256" key="1">
    <source>
        <dbReference type="SAM" id="SignalP"/>
    </source>
</evidence>
<dbReference type="InterPro" id="IPR014880">
    <property type="entry name" value="SoxZ_dom"/>
</dbReference>
<dbReference type="AlphaFoldDB" id="A0A5P1RF56"/>
<dbReference type="InterPro" id="IPR038162">
    <property type="entry name" value="SoxY_sf"/>
</dbReference>
<feature type="chain" id="PRO_5025036728" evidence="1">
    <location>
        <begin position="24"/>
        <end position="257"/>
    </location>
</feature>
<dbReference type="InterPro" id="IPR014756">
    <property type="entry name" value="Ig_E-set"/>
</dbReference>
<keyword evidence="5" id="KW-1185">Reference proteome</keyword>
<proteinExistence type="predicted"/>
<dbReference type="OrthoDB" id="5343309at2"/>
<dbReference type="SUPFAM" id="SSF81296">
    <property type="entry name" value="E set domains"/>
    <property type="match status" value="1"/>
</dbReference>
<evidence type="ECO:0000259" key="2">
    <source>
        <dbReference type="Pfam" id="PF08770"/>
    </source>
</evidence>
<feature type="domain" description="Ig-like SoxY" evidence="3">
    <location>
        <begin position="40"/>
        <end position="145"/>
    </location>
</feature>
<dbReference type="Gene3D" id="2.60.40.2470">
    <property type="entry name" value="SoxY domain"/>
    <property type="match status" value="1"/>
</dbReference>
<dbReference type="Pfam" id="PF08770">
    <property type="entry name" value="SoxZ"/>
    <property type="match status" value="1"/>
</dbReference>
<evidence type="ECO:0000313" key="5">
    <source>
        <dbReference type="Proteomes" id="UP000324760"/>
    </source>
</evidence>
<dbReference type="InterPro" id="IPR013783">
    <property type="entry name" value="Ig-like_fold"/>
</dbReference>